<dbReference type="AlphaFoldDB" id="A0A511FAE9"/>
<dbReference type="Gene3D" id="3.20.20.140">
    <property type="entry name" value="Metal-dependent hydrolases"/>
    <property type="match status" value="1"/>
</dbReference>
<dbReference type="Pfam" id="PF02614">
    <property type="entry name" value="UxaC"/>
    <property type="match status" value="1"/>
</dbReference>
<dbReference type="GO" id="GO:0008880">
    <property type="term" value="F:glucuronate isomerase activity"/>
    <property type="evidence" value="ECO:0007669"/>
    <property type="project" value="UniProtKB-EC"/>
</dbReference>
<reference evidence="9 11" key="2">
    <citation type="submission" date="2020-08" db="EMBL/GenBank/DDBJ databases">
        <title>Sequencing the genomes of 1000 actinobacteria strains.</title>
        <authorList>
            <person name="Klenk H.-P."/>
        </authorList>
    </citation>
    <scope>NUCLEOTIDE SEQUENCE [LARGE SCALE GENOMIC DNA]</scope>
    <source>
        <strain evidence="9 11">DSM 9581</strain>
    </source>
</reference>
<keyword evidence="6 8" id="KW-0413">Isomerase</keyword>
<accession>A0A511FAE9</accession>
<dbReference type="Gene3D" id="1.10.2020.10">
    <property type="entry name" value="uronate isomerase, domain 2, chain A"/>
    <property type="match status" value="1"/>
</dbReference>
<name>A0A511FAE9_9CELL</name>
<gene>
    <name evidence="8" type="ORF">CHO01_13110</name>
    <name evidence="9" type="ORF">HNR08_000807</name>
</gene>
<comment type="pathway">
    <text evidence="2">Carbohydrate metabolism; pentose and glucuronate interconversion.</text>
</comment>
<proteinExistence type="inferred from homology"/>
<evidence type="ECO:0000256" key="3">
    <source>
        <dbReference type="ARBA" id="ARBA00008397"/>
    </source>
</evidence>
<dbReference type="UniPathway" id="UPA00246"/>
<protein>
    <recommendedName>
        <fullName evidence="5">Uronate isomerase</fullName>
        <ecNumber evidence="4">5.3.1.12</ecNumber>
    </recommendedName>
</protein>
<dbReference type="SUPFAM" id="SSF51556">
    <property type="entry name" value="Metallo-dependent hydrolases"/>
    <property type="match status" value="1"/>
</dbReference>
<dbReference type="GO" id="GO:0019698">
    <property type="term" value="P:D-galacturonate catabolic process"/>
    <property type="evidence" value="ECO:0007669"/>
    <property type="project" value="TreeGrafter"/>
</dbReference>
<dbReference type="PANTHER" id="PTHR30068">
    <property type="entry name" value="URONATE ISOMERASE"/>
    <property type="match status" value="1"/>
</dbReference>
<organism evidence="8 10">
    <name type="scientific">Cellulomonas hominis</name>
    <dbReference type="NCBI Taxonomy" id="156981"/>
    <lineage>
        <taxon>Bacteria</taxon>
        <taxon>Bacillati</taxon>
        <taxon>Actinomycetota</taxon>
        <taxon>Actinomycetes</taxon>
        <taxon>Micrococcales</taxon>
        <taxon>Cellulomonadaceae</taxon>
        <taxon>Cellulomonas</taxon>
    </lineage>
</organism>
<sequence>MTTSPAAAPPRIALHPDRLLPPDPATRSVARELYAAVRDLPIVSPHGHVPARWLADDVPFPDPTALLITPDHYLTRLLHARGVPLTDLGVGGDEGHPAPPDPARSRAAFRLLCRHWPAFRGTPVKLWLEQVLVEVLGVDLVPSEATADDLYDAVAARVAEPGFRPRALYERFRIDVLATTDDPCDDLRHHAALRDDPAWRGRVVPTFRPDRYLEAGEPGWPDRLDALAEASGADTGTLAGWVDAMQRRRASFAEHGAVSADHGHRDARMAPLDPADGERLYARARAGRATAAEAEALRQGLLFEMARMSSEDGLVMTLHPGVRRDHHAPSRERLGTDIGADIPVPVEFTEALRPVLHAFGTNPRFRLVVFTIDETTFSRELAPLAGFYPSLYVGAPWWFLDAPDAMDRYRAAVTETAGFAKTSGFVDDTRAYLSIPARHDVARRADAAYLARLVTAHRLTLEEALETARDLVTTLPRKAFRL</sequence>
<comment type="caution">
    <text evidence="8">The sequence shown here is derived from an EMBL/GenBank/DDBJ whole genome shotgun (WGS) entry which is preliminary data.</text>
</comment>
<dbReference type="PANTHER" id="PTHR30068:SF4">
    <property type="entry name" value="URONATE ISOMERASE"/>
    <property type="match status" value="1"/>
</dbReference>
<evidence type="ECO:0000256" key="1">
    <source>
        <dbReference type="ARBA" id="ARBA00001165"/>
    </source>
</evidence>
<dbReference type="OrthoDB" id="9766564at2"/>
<evidence type="ECO:0000313" key="11">
    <source>
        <dbReference type="Proteomes" id="UP000564629"/>
    </source>
</evidence>
<dbReference type="Proteomes" id="UP000564629">
    <property type="component" value="Unassembled WGS sequence"/>
</dbReference>
<dbReference type="InterPro" id="IPR003766">
    <property type="entry name" value="Uronate_isomerase"/>
</dbReference>
<dbReference type="EMBL" id="JACHDN010000001">
    <property type="protein sequence ID" value="MBB5472071.1"/>
    <property type="molecule type" value="Genomic_DNA"/>
</dbReference>
<evidence type="ECO:0000256" key="7">
    <source>
        <dbReference type="SAM" id="MobiDB-lite"/>
    </source>
</evidence>
<reference evidence="8 10" key="1">
    <citation type="submission" date="2019-07" db="EMBL/GenBank/DDBJ databases">
        <title>Whole genome shotgun sequence of Cellulomonas hominis NBRC 16055.</title>
        <authorList>
            <person name="Hosoyama A."/>
            <person name="Uohara A."/>
            <person name="Ohji S."/>
            <person name="Ichikawa N."/>
        </authorList>
    </citation>
    <scope>NUCLEOTIDE SEQUENCE [LARGE SCALE GENOMIC DNA]</scope>
    <source>
        <strain evidence="8 10">NBRC 16055</strain>
    </source>
</reference>
<evidence type="ECO:0000256" key="6">
    <source>
        <dbReference type="ARBA" id="ARBA00023235"/>
    </source>
</evidence>
<evidence type="ECO:0000256" key="5">
    <source>
        <dbReference type="ARBA" id="ARBA00020555"/>
    </source>
</evidence>
<evidence type="ECO:0000313" key="8">
    <source>
        <dbReference type="EMBL" id="GEL46195.1"/>
    </source>
</evidence>
<evidence type="ECO:0000256" key="2">
    <source>
        <dbReference type="ARBA" id="ARBA00004892"/>
    </source>
</evidence>
<evidence type="ECO:0000313" key="10">
    <source>
        <dbReference type="Proteomes" id="UP000321723"/>
    </source>
</evidence>
<keyword evidence="10" id="KW-1185">Reference proteome</keyword>
<dbReference type="Proteomes" id="UP000321723">
    <property type="component" value="Unassembled WGS sequence"/>
</dbReference>
<comment type="catalytic activity">
    <reaction evidence="1">
        <text>D-glucuronate = D-fructuronate</text>
        <dbReference type="Rhea" id="RHEA:13049"/>
        <dbReference type="ChEBI" id="CHEBI:58720"/>
        <dbReference type="ChEBI" id="CHEBI:59863"/>
        <dbReference type="EC" id="5.3.1.12"/>
    </reaction>
</comment>
<dbReference type="GO" id="GO:0042840">
    <property type="term" value="P:D-glucuronate catabolic process"/>
    <property type="evidence" value="ECO:0007669"/>
    <property type="project" value="TreeGrafter"/>
</dbReference>
<dbReference type="NCBIfam" id="NF002794">
    <property type="entry name" value="PRK02925.1"/>
    <property type="match status" value="1"/>
</dbReference>
<feature type="region of interest" description="Disordered" evidence="7">
    <location>
        <begin position="1"/>
        <end position="20"/>
    </location>
</feature>
<dbReference type="InterPro" id="IPR032466">
    <property type="entry name" value="Metal_Hydrolase"/>
</dbReference>
<evidence type="ECO:0000313" key="9">
    <source>
        <dbReference type="EMBL" id="MBB5472071.1"/>
    </source>
</evidence>
<dbReference type="EMBL" id="BJVQ01000012">
    <property type="protein sequence ID" value="GEL46195.1"/>
    <property type="molecule type" value="Genomic_DNA"/>
</dbReference>
<comment type="similarity">
    <text evidence="3">Belongs to the metallo-dependent hydrolases superfamily. Uronate isomerase family.</text>
</comment>
<evidence type="ECO:0000256" key="4">
    <source>
        <dbReference type="ARBA" id="ARBA00012546"/>
    </source>
</evidence>
<dbReference type="RefSeq" id="WP_146835426.1">
    <property type="nucleotide sequence ID" value="NZ_BJVQ01000012.1"/>
</dbReference>
<dbReference type="EC" id="5.3.1.12" evidence="4"/>